<name>A0A9P4LCA0_9PLEO</name>
<dbReference type="EMBL" id="ML976615">
    <property type="protein sequence ID" value="KAF1849488.1"/>
    <property type="molecule type" value="Genomic_DNA"/>
</dbReference>
<feature type="region of interest" description="Disordered" evidence="1">
    <location>
        <begin position="116"/>
        <end position="146"/>
    </location>
</feature>
<dbReference type="RefSeq" id="XP_040792051.1">
    <property type="nucleotide sequence ID" value="XM_040938808.1"/>
</dbReference>
<keyword evidence="3" id="KW-1185">Reference proteome</keyword>
<dbReference type="GeneID" id="63856065"/>
<comment type="caution">
    <text evidence="2">The sequence shown here is derived from an EMBL/GenBank/DDBJ whole genome shotgun (WGS) entry which is preliminary data.</text>
</comment>
<gene>
    <name evidence="2" type="ORF">K460DRAFT_91785</name>
</gene>
<organism evidence="2 3">
    <name type="scientific">Cucurbitaria berberidis CBS 394.84</name>
    <dbReference type="NCBI Taxonomy" id="1168544"/>
    <lineage>
        <taxon>Eukaryota</taxon>
        <taxon>Fungi</taxon>
        <taxon>Dikarya</taxon>
        <taxon>Ascomycota</taxon>
        <taxon>Pezizomycotina</taxon>
        <taxon>Dothideomycetes</taxon>
        <taxon>Pleosporomycetidae</taxon>
        <taxon>Pleosporales</taxon>
        <taxon>Pleosporineae</taxon>
        <taxon>Cucurbitariaceae</taxon>
        <taxon>Cucurbitaria</taxon>
    </lineage>
</organism>
<dbReference type="AlphaFoldDB" id="A0A9P4LCA0"/>
<sequence>MRASGDRESGASTRRWTGQRACRTRERERERQDARCKTAKGIGKSVDLRGQALRINLCLPLLTQSLICVLLGKSSRSPPQSPSAPCSQSVLQTQTRELCARWSGRMDIKTLSRATRALGAQRPADPERARSGRDLQSKHGERESLGPARDTICCGIAERVSICGYGTKERAHASRLDESRGLQHQSAFILLRSKRSSEAEDLVPLVRFQQCDSSPLF</sequence>
<reference evidence="2" key="1">
    <citation type="submission" date="2020-01" db="EMBL/GenBank/DDBJ databases">
        <authorList>
            <consortium name="DOE Joint Genome Institute"/>
            <person name="Haridas S."/>
            <person name="Albert R."/>
            <person name="Binder M."/>
            <person name="Bloem J."/>
            <person name="Labutti K."/>
            <person name="Salamov A."/>
            <person name="Andreopoulos B."/>
            <person name="Baker S.E."/>
            <person name="Barry K."/>
            <person name="Bills G."/>
            <person name="Bluhm B.H."/>
            <person name="Cannon C."/>
            <person name="Castanera R."/>
            <person name="Culley D.E."/>
            <person name="Daum C."/>
            <person name="Ezra D."/>
            <person name="Gonzalez J.B."/>
            <person name="Henrissat B."/>
            <person name="Kuo A."/>
            <person name="Liang C."/>
            <person name="Lipzen A."/>
            <person name="Lutzoni F."/>
            <person name="Magnuson J."/>
            <person name="Mondo S."/>
            <person name="Nolan M."/>
            <person name="Ohm R."/>
            <person name="Pangilinan J."/>
            <person name="Park H.-J."/>
            <person name="Ramirez L."/>
            <person name="Alfaro M."/>
            <person name="Sun H."/>
            <person name="Tritt A."/>
            <person name="Yoshinaga Y."/>
            <person name="Zwiers L.-H."/>
            <person name="Turgeon B.G."/>
            <person name="Goodwin S.B."/>
            <person name="Spatafora J.W."/>
            <person name="Crous P.W."/>
            <person name="Grigoriev I.V."/>
        </authorList>
    </citation>
    <scope>NUCLEOTIDE SEQUENCE</scope>
    <source>
        <strain evidence="2">CBS 394.84</strain>
    </source>
</reference>
<dbReference type="Proteomes" id="UP000800039">
    <property type="component" value="Unassembled WGS sequence"/>
</dbReference>
<protein>
    <submittedName>
        <fullName evidence="2">Uncharacterized protein</fullName>
    </submittedName>
</protein>
<accession>A0A9P4LCA0</accession>
<proteinExistence type="predicted"/>
<evidence type="ECO:0000256" key="1">
    <source>
        <dbReference type="SAM" id="MobiDB-lite"/>
    </source>
</evidence>
<feature type="compositionally biased region" description="Basic and acidic residues" evidence="1">
    <location>
        <begin position="124"/>
        <end position="144"/>
    </location>
</feature>
<feature type="region of interest" description="Disordered" evidence="1">
    <location>
        <begin position="1"/>
        <end position="24"/>
    </location>
</feature>
<evidence type="ECO:0000313" key="2">
    <source>
        <dbReference type="EMBL" id="KAF1849488.1"/>
    </source>
</evidence>
<evidence type="ECO:0000313" key="3">
    <source>
        <dbReference type="Proteomes" id="UP000800039"/>
    </source>
</evidence>